<evidence type="ECO:0000256" key="2">
    <source>
        <dbReference type="ARBA" id="ARBA00004922"/>
    </source>
</evidence>
<dbReference type="Pfam" id="PF02366">
    <property type="entry name" value="PMT"/>
    <property type="match status" value="1"/>
</dbReference>
<dbReference type="AlphaFoldDB" id="A0AA38I5Q6"/>
<dbReference type="EMBL" id="JALNTZ010000006">
    <property type="protein sequence ID" value="KAJ3647459.1"/>
    <property type="molecule type" value="Genomic_DNA"/>
</dbReference>
<dbReference type="GO" id="GO:0004169">
    <property type="term" value="F:dolichyl-phosphate-mannose-protein mannosyltransferase activity"/>
    <property type="evidence" value="ECO:0007669"/>
    <property type="project" value="TreeGrafter"/>
</dbReference>
<gene>
    <name evidence="12" type="ORF">Zmor_019337</name>
</gene>
<evidence type="ECO:0000256" key="7">
    <source>
        <dbReference type="ARBA" id="ARBA00022989"/>
    </source>
</evidence>
<reference evidence="12" key="1">
    <citation type="journal article" date="2023" name="G3 (Bethesda)">
        <title>Whole genome assemblies of Zophobas morio and Tenebrio molitor.</title>
        <authorList>
            <person name="Kaur S."/>
            <person name="Stinson S.A."/>
            <person name="diCenzo G.C."/>
        </authorList>
    </citation>
    <scope>NUCLEOTIDE SEQUENCE</scope>
    <source>
        <strain evidence="12">QUZm001</strain>
    </source>
</reference>
<protein>
    <recommendedName>
        <fullName evidence="9">Protein O-mannosyl-transferase 2</fullName>
    </recommendedName>
</protein>
<keyword evidence="5" id="KW-0808">Transferase</keyword>
<feature type="transmembrane region" description="Helical" evidence="10">
    <location>
        <begin position="129"/>
        <end position="146"/>
    </location>
</feature>
<keyword evidence="6 10" id="KW-0812">Transmembrane</keyword>
<keyword evidence="8 10" id="KW-0472">Membrane</keyword>
<comment type="pathway">
    <text evidence="2">Protein modification; protein glycosylation.</text>
</comment>
<dbReference type="InterPro" id="IPR003342">
    <property type="entry name" value="ArnT-like_N"/>
</dbReference>
<evidence type="ECO:0000259" key="11">
    <source>
        <dbReference type="Pfam" id="PF02366"/>
    </source>
</evidence>
<organism evidence="12 13">
    <name type="scientific">Zophobas morio</name>
    <dbReference type="NCBI Taxonomy" id="2755281"/>
    <lineage>
        <taxon>Eukaryota</taxon>
        <taxon>Metazoa</taxon>
        <taxon>Ecdysozoa</taxon>
        <taxon>Arthropoda</taxon>
        <taxon>Hexapoda</taxon>
        <taxon>Insecta</taxon>
        <taxon>Pterygota</taxon>
        <taxon>Neoptera</taxon>
        <taxon>Endopterygota</taxon>
        <taxon>Coleoptera</taxon>
        <taxon>Polyphaga</taxon>
        <taxon>Cucujiformia</taxon>
        <taxon>Tenebrionidae</taxon>
        <taxon>Zophobas</taxon>
    </lineage>
</organism>
<keyword evidence="4" id="KW-0328">Glycosyltransferase</keyword>
<feature type="domain" description="ArnT-like N-terminal" evidence="11">
    <location>
        <begin position="24"/>
        <end position="236"/>
    </location>
</feature>
<sequence>MGEMAPEAANSHKSSWWLIFGAVCALTLTTRFYKIAEPDHVCWDETHFGKMGSWYINRTFFFDVHPPLGKMLIGLSGYLTGYDGTFAFDKPGDKYDNTSYLGMRVFCTALGATLIPMAFLIVEETTQSITAATFAALLILFDVGILTLTQYILLDPILLCFIMGSILGAVKVSSRRIQEFSVSWWLWLTFTGTMLACCVSVKFVGLFVVSLVGLMTTADLWKILGDMTRPVVSRYKIK</sequence>
<feature type="transmembrane region" description="Helical" evidence="10">
    <location>
        <begin position="60"/>
        <end position="81"/>
    </location>
</feature>
<comment type="caution">
    <text evidence="12">The sequence shown here is derived from an EMBL/GenBank/DDBJ whole genome shotgun (WGS) entry which is preliminary data.</text>
</comment>
<evidence type="ECO:0000256" key="5">
    <source>
        <dbReference type="ARBA" id="ARBA00022679"/>
    </source>
</evidence>
<evidence type="ECO:0000256" key="1">
    <source>
        <dbReference type="ARBA" id="ARBA00004127"/>
    </source>
</evidence>
<feature type="transmembrane region" description="Helical" evidence="10">
    <location>
        <begin position="15"/>
        <end position="33"/>
    </location>
</feature>
<feature type="transmembrane region" description="Helical" evidence="10">
    <location>
        <begin position="101"/>
        <end position="122"/>
    </location>
</feature>
<comment type="similarity">
    <text evidence="3">Belongs to the glycosyltransferase 39 family.</text>
</comment>
<feature type="transmembrane region" description="Helical" evidence="10">
    <location>
        <begin position="184"/>
        <end position="212"/>
    </location>
</feature>
<evidence type="ECO:0000256" key="3">
    <source>
        <dbReference type="ARBA" id="ARBA00007222"/>
    </source>
</evidence>
<evidence type="ECO:0000256" key="6">
    <source>
        <dbReference type="ARBA" id="ARBA00022692"/>
    </source>
</evidence>
<evidence type="ECO:0000313" key="12">
    <source>
        <dbReference type="EMBL" id="KAJ3647459.1"/>
    </source>
</evidence>
<dbReference type="InterPro" id="IPR027005">
    <property type="entry name" value="PMT-like"/>
</dbReference>
<accession>A0AA38I5Q6</accession>
<name>A0AA38I5Q6_9CUCU</name>
<evidence type="ECO:0000313" key="13">
    <source>
        <dbReference type="Proteomes" id="UP001168821"/>
    </source>
</evidence>
<comment type="subcellular location">
    <subcellularLocation>
        <location evidence="1">Endomembrane system</location>
        <topology evidence="1">Multi-pass membrane protein</topology>
    </subcellularLocation>
</comment>
<keyword evidence="13" id="KW-1185">Reference proteome</keyword>
<evidence type="ECO:0000256" key="8">
    <source>
        <dbReference type="ARBA" id="ARBA00023136"/>
    </source>
</evidence>
<dbReference type="PANTHER" id="PTHR10050">
    <property type="entry name" value="DOLICHYL-PHOSPHATE-MANNOSE--PROTEIN MANNOSYLTRANSFERASE"/>
    <property type="match status" value="1"/>
</dbReference>
<evidence type="ECO:0000256" key="9">
    <source>
        <dbReference type="ARBA" id="ARBA00039583"/>
    </source>
</evidence>
<feature type="transmembrane region" description="Helical" evidence="10">
    <location>
        <begin position="152"/>
        <end position="172"/>
    </location>
</feature>
<dbReference type="Proteomes" id="UP001168821">
    <property type="component" value="Unassembled WGS sequence"/>
</dbReference>
<keyword evidence="7 10" id="KW-1133">Transmembrane helix</keyword>
<dbReference type="GO" id="GO:0016020">
    <property type="term" value="C:membrane"/>
    <property type="evidence" value="ECO:0007669"/>
    <property type="project" value="InterPro"/>
</dbReference>
<evidence type="ECO:0000256" key="10">
    <source>
        <dbReference type="SAM" id="Phobius"/>
    </source>
</evidence>
<dbReference type="PANTHER" id="PTHR10050:SF46">
    <property type="entry name" value="PROTEIN O-MANNOSYL-TRANSFERASE 2"/>
    <property type="match status" value="1"/>
</dbReference>
<evidence type="ECO:0000256" key="4">
    <source>
        <dbReference type="ARBA" id="ARBA00022676"/>
    </source>
</evidence>
<dbReference type="GO" id="GO:0005783">
    <property type="term" value="C:endoplasmic reticulum"/>
    <property type="evidence" value="ECO:0007669"/>
    <property type="project" value="TreeGrafter"/>
</dbReference>
<proteinExistence type="inferred from homology"/>